<reference evidence="7" key="1">
    <citation type="submission" date="2022-11" db="EMBL/GenBank/DDBJ databases">
        <title>Lacinutrix neustonica HL-RS19T sp. nov., isolated from the surface microlayer sample of brackish Lake Shihwa.</title>
        <authorList>
            <person name="Choi J.Y."/>
            <person name="Hwang C.Y."/>
        </authorList>
    </citation>
    <scope>NUCLEOTIDE SEQUENCE</scope>
    <source>
        <strain evidence="7">HL-RS19</strain>
    </source>
</reference>
<feature type="transmembrane region" description="Helical" evidence="5">
    <location>
        <begin position="30"/>
        <end position="46"/>
    </location>
</feature>
<evidence type="ECO:0000256" key="1">
    <source>
        <dbReference type="ARBA" id="ARBA00004141"/>
    </source>
</evidence>
<comment type="subcellular location">
    <subcellularLocation>
        <location evidence="1">Membrane</location>
        <topology evidence="1">Multi-pass membrane protein</topology>
    </subcellularLocation>
</comment>
<feature type="transmembrane region" description="Helical" evidence="5">
    <location>
        <begin position="153"/>
        <end position="172"/>
    </location>
</feature>
<dbReference type="GO" id="GO:0016874">
    <property type="term" value="F:ligase activity"/>
    <property type="evidence" value="ECO:0007669"/>
    <property type="project" value="UniProtKB-KW"/>
</dbReference>
<evidence type="ECO:0000256" key="4">
    <source>
        <dbReference type="ARBA" id="ARBA00023136"/>
    </source>
</evidence>
<feature type="transmembrane region" description="Helical" evidence="5">
    <location>
        <begin position="124"/>
        <end position="146"/>
    </location>
</feature>
<dbReference type="EMBL" id="CP113088">
    <property type="protein sequence ID" value="WAC03889.1"/>
    <property type="molecule type" value="Genomic_DNA"/>
</dbReference>
<evidence type="ECO:0000313" key="7">
    <source>
        <dbReference type="EMBL" id="WAC03889.1"/>
    </source>
</evidence>
<dbReference type="Pfam" id="PF04932">
    <property type="entry name" value="Wzy_C"/>
    <property type="match status" value="1"/>
</dbReference>
<keyword evidence="2 5" id="KW-0812">Transmembrane</keyword>
<dbReference type="AlphaFoldDB" id="A0A9E8SFX2"/>
<evidence type="ECO:0000256" key="2">
    <source>
        <dbReference type="ARBA" id="ARBA00022692"/>
    </source>
</evidence>
<feature type="transmembrane region" description="Helical" evidence="5">
    <location>
        <begin position="178"/>
        <end position="196"/>
    </location>
</feature>
<keyword evidence="7" id="KW-0436">Ligase</keyword>
<name>A0A9E8SFX2_9FLAO</name>
<dbReference type="KEGG" id="lnu:N7U66_12950"/>
<evidence type="ECO:0000313" key="8">
    <source>
        <dbReference type="Proteomes" id="UP001164705"/>
    </source>
</evidence>
<feature type="domain" description="O-antigen ligase-related" evidence="6">
    <location>
        <begin position="12"/>
        <end position="137"/>
    </location>
</feature>
<dbReference type="GO" id="GO:0016020">
    <property type="term" value="C:membrane"/>
    <property type="evidence" value="ECO:0007669"/>
    <property type="project" value="UniProtKB-SubCell"/>
</dbReference>
<keyword evidence="8" id="KW-1185">Reference proteome</keyword>
<keyword evidence="3 5" id="KW-1133">Transmembrane helix</keyword>
<sequence>MVAKTAIIINILIIIPSLFYLLITKKKIKTLLFLLILLAGVFYFTTTKFKLPLNRISDRIEELSNTTNSNRETRVVLWKSAMPLLKENIVFGVGTGDGNKVLIENYKNNGLKTNTNIHNQYLDYLLRVGLFGLLVFIAVIGYAVYLSVKLNNYVYFCFLILVLGSCFTENILSRQWGIIFFASFNYLLYLNARNTYKWE</sequence>
<dbReference type="Proteomes" id="UP001164705">
    <property type="component" value="Chromosome"/>
</dbReference>
<organism evidence="7 8">
    <name type="scientific">Lacinutrix neustonica</name>
    <dbReference type="NCBI Taxonomy" id="2980107"/>
    <lineage>
        <taxon>Bacteria</taxon>
        <taxon>Pseudomonadati</taxon>
        <taxon>Bacteroidota</taxon>
        <taxon>Flavobacteriia</taxon>
        <taxon>Flavobacteriales</taxon>
        <taxon>Flavobacteriaceae</taxon>
        <taxon>Lacinutrix</taxon>
    </lineage>
</organism>
<protein>
    <submittedName>
        <fullName evidence="7">O-antigen ligase family protein</fullName>
    </submittedName>
</protein>
<evidence type="ECO:0000259" key="6">
    <source>
        <dbReference type="Pfam" id="PF04932"/>
    </source>
</evidence>
<dbReference type="InterPro" id="IPR007016">
    <property type="entry name" value="O-antigen_ligase-rel_domated"/>
</dbReference>
<gene>
    <name evidence="7" type="ORF">N7U66_12950</name>
</gene>
<dbReference type="PANTHER" id="PTHR37422">
    <property type="entry name" value="TEICHURONIC ACID BIOSYNTHESIS PROTEIN TUAE"/>
    <property type="match status" value="1"/>
</dbReference>
<feature type="transmembrane region" description="Helical" evidence="5">
    <location>
        <begin position="6"/>
        <end position="23"/>
    </location>
</feature>
<dbReference type="RefSeq" id="WP_267678529.1">
    <property type="nucleotide sequence ID" value="NZ_CP113088.1"/>
</dbReference>
<proteinExistence type="predicted"/>
<evidence type="ECO:0000256" key="5">
    <source>
        <dbReference type="SAM" id="Phobius"/>
    </source>
</evidence>
<dbReference type="PANTHER" id="PTHR37422:SF13">
    <property type="entry name" value="LIPOPOLYSACCHARIDE BIOSYNTHESIS PROTEIN PA4999-RELATED"/>
    <property type="match status" value="1"/>
</dbReference>
<dbReference type="InterPro" id="IPR051533">
    <property type="entry name" value="WaaL-like"/>
</dbReference>
<keyword evidence="4 5" id="KW-0472">Membrane</keyword>
<evidence type="ECO:0000256" key="3">
    <source>
        <dbReference type="ARBA" id="ARBA00022989"/>
    </source>
</evidence>
<accession>A0A9E8SFX2</accession>